<dbReference type="InterPro" id="IPR049274">
    <property type="entry name" value="LynD/TruD_wHTH-like"/>
</dbReference>
<evidence type="ECO:0000256" key="1">
    <source>
        <dbReference type="SAM" id="MobiDB-lite"/>
    </source>
</evidence>
<dbReference type="InterPro" id="IPR027624">
    <property type="entry name" value="TOMM_cyclo_SagD"/>
</dbReference>
<reference evidence="3" key="1">
    <citation type="submission" date="2022-10" db="EMBL/GenBank/DDBJ databases">
        <title>The complete genomes of actinobacterial strains from the NBC collection.</title>
        <authorList>
            <person name="Joergensen T.S."/>
            <person name="Alvarez Arevalo M."/>
            <person name="Sterndorff E.B."/>
            <person name="Faurdal D."/>
            <person name="Vuksanovic O."/>
            <person name="Mourched A.-S."/>
            <person name="Charusanti P."/>
            <person name="Shaw S."/>
            <person name="Blin K."/>
            <person name="Weber T."/>
        </authorList>
    </citation>
    <scope>NUCLEOTIDE SEQUENCE</scope>
    <source>
        <strain evidence="3">NBC_00283</strain>
    </source>
</reference>
<dbReference type="Pfam" id="PF02624">
    <property type="entry name" value="YcaO"/>
    <property type="match status" value="1"/>
</dbReference>
<sequence>MTAAPADSAALLGFAPHLSVETVPGEAVYLISDQRVTALHGEQIARLTPLLDGTRRLEELLTESAAALAPEQTRGLLGRLSRAGLLAERPAGAVSTRAAAEYAYWAEAGLDGAPAARRLANASVHITAVGPAAAGPSAGSASGSSAAGSNAAGSAALRAAAEATGLRVVPEHLADTADLTVVLCDSYLNPALRALDAGHRAAGRPWLPVRAEGTSTWIGPFMGARAEADEEDGAGGEDGAEGTARPCWSCMAVQLWRSRQAEAHVQRALGRSGPLPRPARALPAGLLASLHLAVLEATQWLAGHRHSGQRDLRILDGLTLTGDRHPVRRRPQCADCGDPGLVEARVSAPLVLAPRAKVPDPDGGGHRALTPSAFLDRYGHLVDPVTGLVKEVRRDPRGPAFLNSFHAGHNPAAGAAGLASLRSGLRSTSSGKGATALQARVGALAEAVERHSGHLQGDEPLRLARYRDLGPDAVHPDAVQLFDPRQFAGRETWNRSHNSFQHVPEPFDEDAPVEWTPVWSLTAGRHRLLPTALLYYNGAGLTGRRYANAHSNGTAAGGSPEDAVLQGFLELVERDAVAVWWYNRTRRPGIDLAAHEDPWIAELQSVHRSLRREVWALDLTSDLGVPVVAALSRRVDKPAEDIVLGFGAHFDPRIALRRALAEVNQLLPPVLDARADGTGYQITDQQTLSWMRTATTAGQPHLRPDSGRRPVGPGQHPYTARTDLRADVAAAEEIVRRAGMELLVLDQTRPDVGLPVVRVIVPGLRPHWARFAPGRLFDVPVRLGERTTPLPYEDLNPVPLFL</sequence>
<dbReference type="PANTHER" id="PTHR37809">
    <property type="entry name" value="RIBOSOMAL PROTEIN S12 METHYLTHIOTRANSFERASE ACCESSORY FACTOR YCAO"/>
    <property type="match status" value="1"/>
</dbReference>
<dbReference type="NCBIfam" id="TIGR00702">
    <property type="entry name" value="YcaO-type kinase domain"/>
    <property type="match status" value="1"/>
</dbReference>
<dbReference type="Gene3D" id="3.30.160.660">
    <property type="match status" value="1"/>
</dbReference>
<dbReference type="Gene3D" id="3.40.50.720">
    <property type="entry name" value="NAD(P)-binding Rossmann-like Domain"/>
    <property type="match status" value="1"/>
</dbReference>
<feature type="domain" description="YcaO" evidence="2">
    <location>
        <begin position="431"/>
        <end position="802"/>
    </location>
</feature>
<dbReference type="NCBIfam" id="TIGR03882">
    <property type="entry name" value="cyclo_dehyd_2"/>
    <property type="match status" value="1"/>
</dbReference>
<name>A0ABZ1RLH6_9ACTN</name>
<evidence type="ECO:0000259" key="2">
    <source>
        <dbReference type="PROSITE" id="PS51664"/>
    </source>
</evidence>
<dbReference type="PROSITE" id="PS51664">
    <property type="entry name" value="YCAO"/>
    <property type="match status" value="1"/>
</dbReference>
<feature type="region of interest" description="Disordered" evidence="1">
    <location>
        <begin position="697"/>
        <end position="719"/>
    </location>
</feature>
<evidence type="ECO:0000313" key="4">
    <source>
        <dbReference type="Proteomes" id="UP001432075"/>
    </source>
</evidence>
<dbReference type="PANTHER" id="PTHR37809:SF1">
    <property type="entry name" value="RIBOSOMAL PROTEIN S12 METHYLTHIOTRANSFERASE ACCESSORY FACTOR YCAO"/>
    <property type="match status" value="1"/>
</dbReference>
<dbReference type="Gene3D" id="3.90.930.60">
    <property type="match status" value="1"/>
</dbReference>
<organism evidence="3 4">
    <name type="scientific">Streptomyces goshikiensis</name>
    <dbReference type="NCBI Taxonomy" id="1942"/>
    <lineage>
        <taxon>Bacteria</taxon>
        <taxon>Bacillati</taxon>
        <taxon>Actinomycetota</taxon>
        <taxon>Actinomycetes</taxon>
        <taxon>Kitasatosporales</taxon>
        <taxon>Streptomycetaceae</taxon>
        <taxon>Streptomyces</taxon>
    </lineage>
</organism>
<dbReference type="Gene3D" id="3.30.40.250">
    <property type="match status" value="1"/>
</dbReference>
<accession>A0ABZ1RLH6</accession>
<protein>
    <submittedName>
        <fullName evidence="3">TOMM leader peptide-binding protein</fullName>
    </submittedName>
</protein>
<dbReference type="Gene3D" id="3.30.1330.230">
    <property type="match status" value="1"/>
</dbReference>
<dbReference type="EMBL" id="CP108057">
    <property type="protein sequence ID" value="WUO47348.1"/>
    <property type="molecule type" value="Genomic_DNA"/>
</dbReference>
<dbReference type="Pfam" id="PF21084">
    <property type="entry name" value="WHD_DUF4423_like"/>
    <property type="match status" value="1"/>
</dbReference>
<dbReference type="InterPro" id="IPR003776">
    <property type="entry name" value="YcaO-like_dom"/>
</dbReference>
<dbReference type="InterPro" id="IPR022291">
    <property type="entry name" value="Bacteriocin_synth_cyclodeHase"/>
</dbReference>
<keyword evidence="4" id="KW-1185">Reference proteome</keyword>
<evidence type="ECO:0000313" key="3">
    <source>
        <dbReference type="EMBL" id="WUO47348.1"/>
    </source>
</evidence>
<proteinExistence type="predicted"/>
<dbReference type="NCBIfam" id="TIGR03604">
    <property type="entry name" value="TOMM_cyclo_SagD"/>
    <property type="match status" value="1"/>
</dbReference>
<gene>
    <name evidence="3" type="ORF">OHU17_16625</name>
</gene>
<dbReference type="Proteomes" id="UP001432075">
    <property type="component" value="Chromosome"/>
</dbReference>
<dbReference type="RefSeq" id="WP_328776102.1">
    <property type="nucleotide sequence ID" value="NZ_CP108057.1"/>
</dbReference>